<sequence>MATTEHARDRLERATRDEPPRADSPSVEPTAPAAPMWLLDRVRDADDDADGELRPTRPRTRWDTGRRGSAILVLVAVAAAAVTYLFVWRDSPTSAAVPPLVATASPPTAAEAGETAESTSGAGPAAAPSPSESPVSVVVSVVGLVHAPGLVTLPPGSRVADAVDAAGGTREGADTVGLNLARRVEDGDQILVGTRSEPTLPPSAVVTGDGAVGAAEGGGGSAAGPVNLNSANATELDSLPGVGPVTAAAILSWRTANGRFTSIDQLAEVDGIGPARLERLRPLVTV</sequence>
<feature type="transmembrane region" description="Helical" evidence="2">
    <location>
        <begin position="69"/>
        <end position="88"/>
    </location>
</feature>
<dbReference type="Proteomes" id="UP000471120">
    <property type="component" value="Unassembled WGS sequence"/>
</dbReference>
<dbReference type="SUPFAM" id="SSF47781">
    <property type="entry name" value="RuvA domain 2-like"/>
    <property type="match status" value="1"/>
</dbReference>
<evidence type="ECO:0000313" key="4">
    <source>
        <dbReference type="EMBL" id="TXG91533.1"/>
    </source>
</evidence>
<organism evidence="4 5">
    <name type="scientific">Rhodococcus rhodnii</name>
    <dbReference type="NCBI Taxonomy" id="38312"/>
    <lineage>
        <taxon>Bacteria</taxon>
        <taxon>Bacillati</taxon>
        <taxon>Actinomycetota</taxon>
        <taxon>Actinomycetes</taxon>
        <taxon>Mycobacteriales</taxon>
        <taxon>Nocardiaceae</taxon>
        <taxon>Rhodococcus</taxon>
    </lineage>
</organism>
<feature type="compositionally biased region" description="Basic and acidic residues" evidence="1">
    <location>
        <begin position="51"/>
        <end position="63"/>
    </location>
</feature>
<dbReference type="PANTHER" id="PTHR21180">
    <property type="entry name" value="ENDONUCLEASE/EXONUCLEASE/PHOSPHATASE FAMILY DOMAIN-CONTAINING PROTEIN 1"/>
    <property type="match status" value="1"/>
</dbReference>
<name>A0A6P2CGK7_9NOCA</name>
<dbReference type="Gene3D" id="3.10.560.10">
    <property type="entry name" value="Outer membrane lipoprotein wza domain like"/>
    <property type="match status" value="1"/>
</dbReference>
<dbReference type="GO" id="GO:0015628">
    <property type="term" value="P:protein secretion by the type II secretion system"/>
    <property type="evidence" value="ECO:0007669"/>
    <property type="project" value="TreeGrafter"/>
</dbReference>
<keyword evidence="2" id="KW-0812">Transmembrane</keyword>
<dbReference type="GO" id="GO:0006281">
    <property type="term" value="P:DNA repair"/>
    <property type="evidence" value="ECO:0007669"/>
    <property type="project" value="InterPro"/>
</dbReference>
<accession>A0A6P2CGK7</accession>
<dbReference type="NCBIfam" id="TIGR00426">
    <property type="entry name" value="competence protein ComEA helix-hairpin-helix repeat region"/>
    <property type="match status" value="1"/>
</dbReference>
<reference evidence="4 5" key="1">
    <citation type="submission" date="2018-07" db="EMBL/GenBank/DDBJ databases">
        <title>Genome sequence of Rhodococcus rhodnii ATCC 35071 from Rhodnius prolixus.</title>
        <authorList>
            <person name="Patel V."/>
            <person name="Vogel K.J."/>
        </authorList>
    </citation>
    <scope>NUCLEOTIDE SEQUENCE [LARGE SCALE GENOMIC DNA]</scope>
    <source>
        <strain evidence="4 5">ATCC 35071</strain>
    </source>
</reference>
<evidence type="ECO:0000259" key="3">
    <source>
        <dbReference type="SMART" id="SM00278"/>
    </source>
</evidence>
<dbReference type="Gene3D" id="1.10.150.320">
    <property type="entry name" value="Photosystem II 12 kDa extrinsic protein"/>
    <property type="match status" value="1"/>
</dbReference>
<gene>
    <name evidence="4" type="ORF">DW322_16660</name>
</gene>
<dbReference type="InterPro" id="IPR010994">
    <property type="entry name" value="RuvA_2-like"/>
</dbReference>
<dbReference type="InterPro" id="IPR019554">
    <property type="entry name" value="Soluble_ligand-bd"/>
</dbReference>
<dbReference type="GO" id="GO:0003677">
    <property type="term" value="F:DNA binding"/>
    <property type="evidence" value="ECO:0007669"/>
    <property type="project" value="UniProtKB-KW"/>
</dbReference>
<keyword evidence="2" id="KW-1133">Transmembrane helix</keyword>
<dbReference type="InterPro" id="IPR004509">
    <property type="entry name" value="Competence_ComEA_HhH"/>
</dbReference>
<feature type="region of interest" description="Disordered" evidence="1">
    <location>
        <begin position="1"/>
        <end position="63"/>
    </location>
</feature>
<dbReference type="GO" id="GO:0015627">
    <property type="term" value="C:type II protein secretion system complex"/>
    <property type="evidence" value="ECO:0007669"/>
    <property type="project" value="TreeGrafter"/>
</dbReference>
<proteinExistence type="predicted"/>
<evidence type="ECO:0000313" key="5">
    <source>
        <dbReference type="Proteomes" id="UP000471120"/>
    </source>
</evidence>
<keyword evidence="2" id="KW-0472">Membrane</keyword>
<comment type="caution">
    <text evidence="4">The sequence shown here is derived from an EMBL/GenBank/DDBJ whole genome shotgun (WGS) entry which is preliminary data.</text>
</comment>
<dbReference type="AlphaFoldDB" id="A0A6P2CGK7"/>
<keyword evidence="4" id="KW-0238">DNA-binding</keyword>
<feature type="domain" description="Helix-hairpin-helix DNA-binding motif class 1" evidence="3">
    <location>
        <begin position="264"/>
        <end position="283"/>
    </location>
</feature>
<evidence type="ECO:0000256" key="2">
    <source>
        <dbReference type="SAM" id="Phobius"/>
    </source>
</evidence>
<dbReference type="Pfam" id="PF12836">
    <property type="entry name" value="HHH_3"/>
    <property type="match status" value="1"/>
</dbReference>
<dbReference type="SMART" id="SM00278">
    <property type="entry name" value="HhH1"/>
    <property type="match status" value="2"/>
</dbReference>
<dbReference type="EMBL" id="QRCM01000001">
    <property type="protein sequence ID" value="TXG91533.1"/>
    <property type="molecule type" value="Genomic_DNA"/>
</dbReference>
<feature type="compositionally biased region" description="Basic and acidic residues" evidence="1">
    <location>
        <begin position="1"/>
        <end position="21"/>
    </location>
</feature>
<feature type="domain" description="Helix-hairpin-helix DNA-binding motif class 1" evidence="3">
    <location>
        <begin position="234"/>
        <end position="253"/>
    </location>
</feature>
<dbReference type="InterPro" id="IPR051675">
    <property type="entry name" value="Endo/Exo/Phosphatase_dom_1"/>
</dbReference>
<dbReference type="Pfam" id="PF10531">
    <property type="entry name" value="SLBB"/>
    <property type="match status" value="1"/>
</dbReference>
<feature type="region of interest" description="Disordered" evidence="1">
    <location>
        <begin position="105"/>
        <end position="133"/>
    </location>
</feature>
<protein>
    <submittedName>
        <fullName evidence="4">ComEA family DNA-binding protein</fullName>
    </submittedName>
</protein>
<dbReference type="PANTHER" id="PTHR21180:SF32">
    <property type="entry name" value="ENDONUCLEASE_EXONUCLEASE_PHOSPHATASE FAMILY DOMAIN-CONTAINING PROTEIN 1"/>
    <property type="match status" value="1"/>
</dbReference>
<dbReference type="InterPro" id="IPR003583">
    <property type="entry name" value="Hlx-hairpin-Hlx_DNA-bd_motif"/>
</dbReference>
<evidence type="ECO:0000256" key="1">
    <source>
        <dbReference type="SAM" id="MobiDB-lite"/>
    </source>
</evidence>